<dbReference type="Proteomes" id="UP000572635">
    <property type="component" value="Unassembled WGS sequence"/>
</dbReference>
<dbReference type="CDD" id="cd05150">
    <property type="entry name" value="APH"/>
    <property type="match status" value="1"/>
</dbReference>
<dbReference type="AlphaFoldDB" id="A0A7W8QHN8"/>
<dbReference type="EC" id="2.7.1.95" evidence="11"/>
<proteinExistence type="inferred from homology"/>
<dbReference type="InterPro" id="IPR024165">
    <property type="entry name" value="Kan/Strep_kinase"/>
</dbReference>
<dbReference type="EMBL" id="JACHDB010000001">
    <property type="protein sequence ID" value="MBB5430663.1"/>
    <property type="molecule type" value="Genomic_DNA"/>
</dbReference>
<evidence type="ECO:0000256" key="1">
    <source>
        <dbReference type="ARBA" id="ARBA00006219"/>
    </source>
</evidence>
<feature type="domain" description="Aminoglycoside phosphotransferase" evidence="10">
    <location>
        <begin position="18"/>
        <end position="247"/>
    </location>
</feature>
<dbReference type="InterPro" id="IPR002575">
    <property type="entry name" value="Aminoglycoside_PTrfase"/>
</dbReference>
<evidence type="ECO:0000313" key="11">
    <source>
        <dbReference type="EMBL" id="MBB5430663.1"/>
    </source>
</evidence>
<sequence length="261" mass="28618">MIDSVRRRLRRRHLLYSWTRVSAGASGDEVWRLSGRLELYAKISADPAELAAEAERARWLTGAGVPAPEPVDQGERDGVGWLVSTAVPGRPVSADWPAHLRAPVVAAFARLARRLHDLPAGSCPFERGLDTAAALARKRVAAGAVDPGDFDEERRDHTPEQALAELEARRPAEPAGDAVVCHGDLTGDNVLVDPATLEWTGVVDTARLGVSDRHRDLAPALRDLDDQPYGPSFARAFAHHYGDHLLDAERLAYYRLLDEFF</sequence>
<dbReference type="PANTHER" id="PTHR21310">
    <property type="entry name" value="AMINOGLYCOSIDE PHOSPHOTRANSFERASE-RELATED-RELATED"/>
    <property type="match status" value="1"/>
</dbReference>
<dbReference type="Gene3D" id="3.30.200.20">
    <property type="entry name" value="Phosphorylase Kinase, domain 1"/>
    <property type="match status" value="1"/>
</dbReference>
<name>A0A7W8QHN8_9ACTN</name>
<evidence type="ECO:0000256" key="3">
    <source>
        <dbReference type="ARBA" id="ARBA00022741"/>
    </source>
</evidence>
<keyword evidence="9" id="KW-0479">Metal-binding</keyword>
<keyword evidence="5 7" id="KW-0067">ATP-binding</keyword>
<evidence type="ECO:0000256" key="9">
    <source>
        <dbReference type="PIRSR" id="PIRSR000706-2"/>
    </source>
</evidence>
<evidence type="ECO:0000313" key="12">
    <source>
        <dbReference type="Proteomes" id="UP000572635"/>
    </source>
</evidence>
<dbReference type="NCBIfam" id="NF033068">
    <property type="entry name" value="APH_3p"/>
    <property type="match status" value="1"/>
</dbReference>
<accession>A0A7W8QHN8</accession>
<feature type="active site" description="Proton acceptor" evidence="8">
    <location>
        <position position="184"/>
    </location>
</feature>
<evidence type="ECO:0000256" key="4">
    <source>
        <dbReference type="ARBA" id="ARBA00022777"/>
    </source>
</evidence>
<keyword evidence="2 7" id="KW-0808">Transferase</keyword>
<gene>
    <name evidence="11" type="ORF">HDA36_000747</name>
</gene>
<evidence type="ECO:0000256" key="2">
    <source>
        <dbReference type="ARBA" id="ARBA00022679"/>
    </source>
</evidence>
<comment type="caution">
    <text evidence="11">The sequence shown here is derived from an EMBL/GenBank/DDBJ whole genome shotgun (WGS) entry which is preliminary data.</text>
</comment>
<comment type="similarity">
    <text evidence="1 7">Belongs to the aminoglycoside phosphotransferase family.</text>
</comment>
<dbReference type="InterPro" id="IPR011009">
    <property type="entry name" value="Kinase-like_dom_sf"/>
</dbReference>
<dbReference type="SUPFAM" id="SSF56112">
    <property type="entry name" value="Protein kinase-like (PK-like)"/>
    <property type="match status" value="1"/>
</dbReference>
<evidence type="ECO:0000256" key="7">
    <source>
        <dbReference type="PIRNR" id="PIRNR000706"/>
    </source>
</evidence>
<dbReference type="GO" id="GO:0046872">
    <property type="term" value="F:metal ion binding"/>
    <property type="evidence" value="ECO:0007669"/>
    <property type="project" value="UniProtKB-KW"/>
</dbReference>
<dbReference type="GO" id="GO:0005524">
    <property type="term" value="F:ATP binding"/>
    <property type="evidence" value="ECO:0007669"/>
    <property type="project" value="UniProtKB-KW"/>
</dbReference>
<evidence type="ECO:0000256" key="5">
    <source>
        <dbReference type="ARBA" id="ARBA00022840"/>
    </source>
</evidence>
<keyword evidence="9" id="KW-0460">Magnesium</keyword>
<feature type="binding site" evidence="9">
    <location>
        <position position="189"/>
    </location>
    <ligand>
        <name>Mg(2+)</name>
        <dbReference type="ChEBI" id="CHEBI:18420"/>
    </ligand>
</feature>
<organism evidence="11 12">
    <name type="scientific">Nocardiopsis composta</name>
    <dbReference type="NCBI Taxonomy" id="157465"/>
    <lineage>
        <taxon>Bacteria</taxon>
        <taxon>Bacillati</taxon>
        <taxon>Actinomycetota</taxon>
        <taxon>Actinomycetes</taxon>
        <taxon>Streptosporangiales</taxon>
        <taxon>Nocardiopsidaceae</taxon>
        <taxon>Nocardiopsis</taxon>
    </lineage>
</organism>
<keyword evidence="6 7" id="KW-0046">Antibiotic resistance</keyword>
<evidence type="ECO:0000256" key="8">
    <source>
        <dbReference type="PIRSR" id="PIRSR000706-1"/>
    </source>
</evidence>
<dbReference type="PIRSF" id="PIRSF000706">
    <property type="entry name" value="Kanamycin_kin"/>
    <property type="match status" value="1"/>
</dbReference>
<evidence type="ECO:0000259" key="10">
    <source>
        <dbReference type="Pfam" id="PF01636"/>
    </source>
</evidence>
<dbReference type="PANTHER" id="PTHR21310:SF41">
    <property type="entry name" value="3'-PHOSPHOTRANSFERASE, PUTATIVE-RELATED"/>
    <property type="match status" value="1"/>
</dbReference>
<protein>
    <submittedName>
        <fullName evidence="11">Kanamycin kinase/aminoglycoside 3'-phosphotransferase-2</fullName>
        <ecNumber evidence="11">2.7.1.95</ecNumber>
    </submittedName>
</protein>
<dbReference type="InterPro" id="IPR051678">
    <property type="entry name" value="AGP_Transferase"/>
</dbReference>
<keyword evidence="3 7" id="KW-0547">Nucleotide-binding</keyword>
<dbReference type="GO" id="GO:0008910">
    <property type="term" value="F:kanamycin kinase activity"/>
    <property type="evidence" value="ECO:0007669"/>
    <property type="project" value="UniProtKB-EC"/>
</dbReference>
<keyword evidence="12" id="KW-1185">Reference proteome</keyword>
<dbReference type="Pfam" id="PF01636">
    <property type="entry name" value="APH"/>
    <property type="match status" value="1"/>
</dbReference>
<dbReference type="Gene3D" id="3.90.1200.10">
    <property type="match status" value="1"/>
</dbReference>
<evidence type="ECO:0000256" key="6">
    <source>
        <dbReference type="ARBA" id="ARBA00023251"/>
    </source>
</evidence>
<dbReference type="GO" id="GO:0046677">
    <property type="term" value="P:response to antibiotic"/>
    <property type="evidence" value="ECO:0007669"/>
    <property type="project" value="UniProtKB-KW"/>
</dbReference>
<feature type="binding site" evidence="9">
    <location>
        <position position="204"/>
    </location>
    <ligand>
        <name>Mg(2+)</name>
        <dbReference type="ChEBI" id="CHEBI:18420"/>
    </ligand>
</feature>
<keyword evidence="4 7" id="KW-0418">Kinase</keyword>
<reference evidence="11 12" key="1">
    <citation type="submission" date="2020-08" db="EMBL/GenBank/DDBJ databases">
        <title>Sequencing the genomes of 1000 actinobacteria strains.</title>
        <authorList>
            <person name="Klenk H.-P."/>
        </authorList>
    </citation>
    <scope>NUCLEOTIDE SEQUENCE [LARGE SCALE GENOMIC DNA]</scope>
    <source>
        <strain evidence="11 12">DSM 44551</strain>
    </source>
</reference>